<keyword evidence="3" id="KW-1185">Reference proteome</keyword>
<evidence type="ECO:0000313" key="3">
    <source>
        <dbReference type="Proteomes" id="UP001470230"/>
    </source>
</evidence>
<evidence type="ECO:0000256" key="1">
    <source>
        <dbReference type="ARBA" id="ARBA00022741"/>
    </source>
</evidence>
<proteinExistence type="predicted"/>
<protein>
    <submittedName>
        <fullName evidence="2">Ras- protein Rab-31</fullName>
    </submittedName>
</protein>
<dbReference type="SMART" id="SM00173">
    <property type="entry name" value="RAS"/>
    <property type="match status" value="1"/>
</dbReference>
<dbReference type="PROSITE" id="PS51421">
    <property type="entry name" value="RAS"/>
    <property type="match status" value="1"/>
</dbReference>
<organism evidence="2 3">
    <name type="scientific">Tritrichomonas musculus</name>
    <dbReference type="NCBI Taxonomy" id="1915356"/>
    <lineage>
        <taxon>Eukaryota</taxon>
        <taxon>Metamonada</taxon>
        <taxon>Parabasalia</taxon>
        <taxon>Tritrichomonadida</taxon>
        <taxon>Tritrichomonadidae</taxon>
        <taxon>Tritrichomonas</taxon>
    </lineage>
</organism>
<reference evidence="2 3" key="1">
    <citation type="submission" date="2024-04" db="EMBL/GenBank/DDBJ databases">
        <title>Tritrichomonas musculus Genome.</title>
        <authorList>
            <person name="Alves-Ferreira E."/>
            <person name="Grigg M."/>
            <person name="Lorenzi H."/>
            <person name="Galac M."/>
        </authorList>
    </citation>
    <scope>NUCLEOTIDE SEQUENCE [LARGE SCALE GENOMIC DNA]</scope>
    <source>
        <strain evidence="2 3">EAF2021</strain>
    </source>
</reference>
<dbReference type="NCBIfam" id="TIGR00231">
    <property type="entry name" value="small_GTP"/>
    <property type="match status" value="1"/>
</dbReference>
<keyword evidence="1" id="KW-0547">Nucleotide-binding</keyword>
<dbReference type="PRINTS" id="PR00449">
    <property type="entry name" value="RASTRNSFRMNG"/>
</dbReference>
<accession>A0ABR2KGP2</accession>
<dbReference type="SMART" id="SM00175">
    <property type="entry name" value="RAB"/>
    <property type="match status" value="1"/>
</dbReference>
<dbReference type="Pfam" id="PF00071">
    <property type="entry name" value="Ras"/>
    <property type="match status" value="1"/>
</dbReference>
<dbReference type="InterPro" id="IPR001806">
    <property type="entry name" value="Small_GTPase"/>
</dbReference>
<dbReference type="PROSITE" id="PS51419">
    <property type="entry name" value="RAB"/>
    <property type="match status" value="1"/>
</dbReference>
<dbReference type="PANTHER" id="PTHR47978">
    <property type="match status" value="1"/>
</dbReference>
<sequence>MTIKEAKTVIVGSTGVGKTCIAGRAFVANFDPKVPPEPTLGAQFCEGIFPIDDGGDQVKFQIWDTAGQEAYRSLAPIFFKNSVIAILVFDITKAKTLQELDYYSQILNEHEPNCFKAIVGNKIDLEDQRQVSPEEGRNYAKKVGTDFYIETSAFRNENINELFSSLAKQNLKFIVQDPVVVPIRNTSEPKKKCC</sequence>
<dbReference type="SMART" id="SM00174">
    <property type="entry name" value="RHO"/>
    <property type="match status" value="1"/>
</dbReference>
<evidence type="ECO:0000313" key="2">
    <source>
        <dbReference type="EMBL" id="KAK8890295.1"/>
    </source>
</evidence>
<gene>
    <name evidence="2" type="ORF">M9Y10_035068</name>
</gene>
<name>A0ABR2KGP2_9EUKA</name>
<dbReference type="Proteomes" id="UP001470230">
    <property type="component" value="Unassembled WGS sequence"/>
</dbReference>
<dbReference type="SMART" id="SM00176">
    <property type="entry name" value="RAN"/>
    <property type="match status" value="1"/>
</dbReference>
<dbReference type="InterPro" id="IPR027417">
    <property type="entry name" value="P-loop_NTPase"/>
</dbReference>
<dbReference type="EMBL" id="JAPFFF010000005">
    <property type="protein sequence ID" value="KAK8890295.1"/>
    <property type="molecule type" value="Genomic_DNA"/>
</dbReference>
<dbReference type="Gene3D" id="3.40.50.300">
    <property type="entry name" value="P-loop containing nucleotide triphosphate hydrolases"/>
    <property type="match status" value="1"/>
</dbReference>
<dbReference type="InterPro" id="IPR005225">
    <property type="entry name" value="Small_GTP-bd"/>
</dbReference>
<dbReference type="SUPFAM" id="SSF52540">
    <property type="entry name" value="P-loop containing nucleoside triphosphate hydrolases"/>
    <property type="match status" value="1"/>
</dbReference>
<comment type="caution">
    <text evidence="2">The sequence shown here is derived from an EMBL/GenBank/DDBJ whole genome shotgun (WGS) entry which is preliminary data.</text>
</comment>